<comment type="pathway">
    <text evidence="1">Cell wall biogenesis; peptidoglycan biosynthesis.</text>
</comment>
<dbReference type="GO" id="GO:0009252">
    <property type="term" value="P:peptidoglycan biosynthetic process"/>
    <property type="evidence" value="ECO:0007669"/>
    <property type="project" value="UniProtKB-UniRule"/>
</dbReference>
<dbReference type="Proteomes" id="UP000244978">
    <property type="component" value="Unassembled WGS sequence"/>
</dbReference>
<keyword evidence="5" id="KW-1185">Reference proteome</keyword>
<dbReference type="EC" id="5.1.1.23" evidence="1"/>
<dbReference type="GO" id="GO:0005737">
    <property type="term" value="C:cytoplasm"/>
    <property type="evidence" value="ECO:0007669"/>
    <property type="project" value="UniProtKB-UniRule"/>
</dbReference>
<proteinExistence type="inferred from homology"/>
<evidence type="ECO:0000259" key="3">
    <source>
        <dbReference type="Pfam" id="PF26299"/>
    </source>
</evidence>
<feature type="domain" description="MurL N-terminal" evidence="3">
    <location>
        <begin position="8"/>
        <end position="293"/>
    </location>
</feature>
<keyword evidence="1" id="KW-0132">Cell division</keyword>
<evidence type="ECO:0000256" key="1">
    <source>
        <dbReference type="HAMAP-Rule" id="MF_02209"/>
    </source>
</evidence>
<dbReference type="EMBL" id="QEEX01000002">
    <property type="protein sequence ID" value="PWB96147.1"/>
    <property type="molecule type" value="Genomic_DNA"/>
</dbReference>
<dbReference type="GO" id="GO:0071555">
    <property type="term" value="P:cell wall organization"/>
    <property type="evidence" value="ECO:0007669"/>
    <property type="project" value="UniProtKB-KW"/>
</dbReference>
<comment type="similarity">
    <text evidence="1">Belongs to the MurL family.</text>
</comment>
<dbReference type="Pfam" id="PF26299">
    <property type="entry name" value="MurL_N"/>
    <property type="match status" value="1"/>
</dbReference>
<gene>
    <name evidence="1" type="primary">murL</name>
    <name evidence="4" type="ORF">DF220_12265</name>
</gene>
<dbReference type="InterPro" id="IPR058740">
    <property type="entry name" value="MurL_N"/>
</dbReference>
<keyword evidence="1" id="KW-0573">Peptidoglycan synthesis</keyword>
<protein>
    <recommendedName>
        <fullName evidence="1">UDP-N-acetyl-alpha-D-muramoyl-L-alanyl-L-glutamate epimerase</fullName>
        <ecNumber evidence="1">5.1.1.23</ecNumber>
    </recommendedName>
    <alternativeName>
        <fullName evidence="1">UDP-MurNAc-L-Ala-L-Glu epimerase</fullName>
    </alternativeName>
</protein>
<dbReference type="Pfam" id="PF26298">
    <property type="entry name" value="MurL_epimerase_C"/>
    <property type="match status" value="1"/>
</dbReference>
<dbReference type="GO" id="GO:0051301">
    <property type="term" value="P:cell division"/>
    <property type="evidence" value="ECO:0007669"/>
    <property type="project" value="UniProtKB-KW"/>
</dbReference>
<evidence type="ECO:0000259" key="2">
    <source>
        <dbReference type="Pfam" id="PF26298"/>
    </source>
</evidence>
<dbReference type="RefSeq" id="WP_108998392.1">
    <property type="nucleotide sequence ID" value="NZ_QEEX01000002.1"/>
</dbReference>
<keyword evidence="1" id="KW-0133">Cell shape</keyword>
<evidence type="ECO:0000313" key="5">
    <source>
        <dbReference type="Proteomes" id="UP000244978"/>
    </source>
</evidence>
<dbReference type="UniPathway" id="UPA00219"/>
<keyword evidence="1" id="KW-0413">Isomerase</keyword>
<dbReference type="InterPro" id="IPR043689">
    <property type="entry name" value="MurL"/>
</dbReference>
<comment type="caution">
    <text evidence="4">The sequence shown here is derived from an EMBL/GenBank/DDBJ whole genome shotgun (WGS) entry which is preliminary data.</text>
</comment>
<comment type="function">
    <text evidence="1">Cell wall formation. Catalyzes epimerization of the terminal L-glutamate in UDP-N-acetyl-alpha-D-muramoyl-L-alanyl-L-glutamate.</text>
</comment>
<dbReference type="HAMAP" id="MF_02209">
    <property type="entry name" value="MurL"/>
    <property type="match status" value="1"/>
</dbReference>
<organism evidence="4 5">
    <name type="scientific">Homoserinimonas hongtaonis</name>
    <dbReference type="NCBI Taxonomy" id="2079791"/>
    <lineage>
        <taxon>Bacteria</taxon>
        <taxon>Bacillati</taxon>
        <taxon>Actinomycetota</taxon>
        <taxon>Actinomycetes</taxon>
        <taxon>Micrococcales</taxon>
        <taxon>Microbacteriaceae</taxon>
        <taxon>Homoserinimonas</taxon>
    </lineage>
</organism>
<keyword evidence="1" id="KW-0131">Cell cycle</keyword>
<keyword evidence="1" id="KW-0961">Cell wall biogenesis/degradation</keyword>
<dbReference type="AlphaFoldDB" id="A0A2U1SWZ1"/>
<feature type="domain" description="MurL C-terminal" evidence="2">
    <location>
        <begin position="316"/>
        <end position="428"/>
    </location>
</feature>
<evidence type="ECO:0000313" key="4">
    <source>
        <dbReference type="EMBL" id="PWB96147.1"/>
    </source>
</evidence>
<dbReference type="InterPro" id="IPR058741">
    <property type="entry name" value="MurL_C"/>
</dbReference>
<sequence length="455" mass="49137">MPNRSLAFDPAGFDSFSFVNIERTDETGEVVFHYRLNGPAPRDFAERIVFALPEDGDADWDSAASVLPLLGAVLGLSYYKAAAPPRYEIAVDGLAEPGVAFLRDAIHFGLGEFAYRAGLPGLLDVDITVSRPLARVDEPKEIAQDRINRPLVPLGGGKDSVVSVESMRYVGLDVTQFSVNPNVVMQRVASASGLPFVSARRILDPALFEANASGALNGHVPVTAMVSLIAVAQAKLLGLGPVVMSNESSAAEATMMWDGVPVNHQWSKSLDAEVLLASAIEAQTGERGGYFSLLRPFTELRIARKFAQTAGYDTSIVSCNRAFRISGAEPGWCGECAKCQFVFLAFSPFMSRERLMGIVGVDMFDNEDLIDGFRSLLGLGNHKPWECVGEEAESTVALSHAARSDDWREAAVVRALVADSPEIAQGDADIERALFEDRPAVAVPPLYEEARRALE</sequence>
<accession>A0A2U1SWZ1</accession>
<reference evidence="5" key="1">
    <citation type="submission" date="2018-04" db="EMBL/GenBank/DDBJ databases">
        <authorList>
            <person name="Liu S."/>
            <person name="Wang Z."/>
            <person name="Li J."/>
        </authorList>
    </citation>
    <scope>NUCLEOTIDE SEQUENCE [LARGE SCALE GENOMIC DNA]</scope>
    <source>
        <strain evidence="5">S1194</strain>
    </source>
</reference>
<name>A0A2U1SWZ1_9MICO</name>
<comment type="catalytic activity">
    <reaction evidence="1">
        <text>UDP-N-acetyl-alpha-D-muramoyl-L-alanyl-L-glutamate + ATP + H2O = UDP-N-acetyl-alpha-D-muramoyl-L-alanyl-D-glutamate + AMP + diphosphate + H(+)</text>
        <dbReference type="Rhea" id="RHEA:58812"/>
        <dbReference type="ChEBI" id="CHEBI:15377"/>
        <dbReference type="ChEBI" id="CHEBI:15378"/>
        <dbReference type="ChEBI" id="CHEBI:30616"/>
        <dbReference type="ChEBI" id="CHEBI:33019"/>
        <dbReference type="ChEBI" id="CHEBI:83900"/>
        <dbReference type="ChEBI" id="CHEBI:142725"/>
        <dbReference type="ChEBI" id="CHEBI:456215"/>
        <dbReference type="EC" id="5.1.1.23"/>
    </reaction>
</comment>
<dbReference type="GO" id="GO:0016855">
    <property type="term" value="F:racemase and epimerase activity, acting on amino acids and derivatives"/>
    <property type="evidence" value="ECO:0007669"/>
    <property type="project" value="UniProtKB-UniRule"/>
</dbReference>
<dbReference type="GO" id="GO:0008360">
    <property type="term" value="P:regulation of cell shape"/>
    <property type="evidence" value="ECO:0007669"/>
    <property type="project" value="UniProtKB-KW"/>
</dbReference>